<evidence type="ECO:0000256" key="1">
    <source>
        <dbReference type="SAM" id="MobiDB-lite"/>
    </source>
</evidence>
<organism evidence="2 3">
    <name type="scientific">Embleya scabrispora</name>
    <dbReference type="NCBI Taxonomy" id="159449"/>
    <lineage>
        <taxon>Bacteria</taxon>
        <taxon>Bacillati</taxon>
        <taxon>Actinomycetota</taxon>
        <taxon>Actinomycetes</taxon>
        <taxon>Kitasatosporales</taxon>
        <taxon>Streptomycetaceae</taxon>
        <taxon>Embleya</taxon>
    </lineage>
</organism>
<keyword evidence="3" id="KW-1185">Reference proteome</keyword>
<gene>
    <name evidence="2" type="ORF">B4N89_06350</name>
</gene>
<dbReference type="AlphaFoldDB" id="A0A1T3NVE9"/>
<feature type="compositionally biased region" description="Basic residues" evidence="1">
    <location>
        <begin position="24"/>
        <end position="46"/>
    </location>
</feature>
<proteinExistence type="predicted"/>
<accession>A0A1T3NVE9</accession>
<evidence type="ECO:0000313" key="2">
    <source>
        <dbReference type="EMBL" id="OPC80630.1"/>
    </source>
</evidence>
<reference evidence="2 3" key="1">
    <citation type="submission" date="2017-03" db="EMBL/GenBank/DDBJ databases">
        <title>Draft genome sequence of Streptomyces scabrisporus NF3, endophyte isolated from Amphipterygium adstringens.</title>
        <authorList>
            <person name="Vazquez M."/>
            <person name="Ceapa C.D."/>
            <person name="Rodriguez Luna D."/>
            <person name="Sanchez Esquivel S."/>
        </authorList>
    </citation>
    <scope>NUCLEOTIDE SEQUENCE [LARGE SCALE GENOMIC DNA]</scope>
    <source>
        <strain evidence="2 3">NF3</strain>
    </source>
</reference>
<name>A0A1T3NVE9_9ACTN</name>
<feature type="region of interest" description="Disordered" evidence="1">
    <location>
        <begin position="1"/>
        <end position="46"/>
    </location>
</feature>
<protein>
    <submittedName>
        <fullName evidence="2">Uncharacterized protein</fullName>
    </submittedName>
</protein>
<dbReference type="EMBL" id="MWQN01000001">
    <property type="protein sequence ID" value="OPC80630.1"/>
    <property type="molecule type" value="Genomic_DNA"/>
</dbReference>
<sequence length="104" mass="11442">MAACGRPRLRAWPRPRARPGPARARSRARARARARSRARARARSRARVWAECGRRRAGGSAGVVAGVSLAGDVRHFWLTHRQITCGPAATPAPRSGKRRLSPFR</sequence>
<feature type="compositionally biased region" description="Basic residues" evidence="1">
    <location>
        <begin position="7"/>
        <end position="17"/>
    </location>
</feature>
<comment type="caution">
    <text evidence="2">The sequence shown here is derived from an EMBL/GenBank/DDBJ whole genome shotgun (WGS) entry which is preliminary data.</text>
</comment>
<dbReference type="Proteomes" id="UP000190037">
    <property type="component" value="Unassembled WGS sequence"/>
</dbReference>
<evidence type="ECO:0000313" key="3">
    <source>
        <dbReference type="Proteomes" id="UP000190037"/>
    </source>
</evidence>